<dbReference type="AlphaFoldDB" id="A0A0F9A1D3"/>
<gene>
    <name evidence="1" type="ORF">LCGC14_2708520</name>
</gene>
<proteinExistence type="predicted"/>
<reference evidence="1" key="1">
    <citation type="journal article" date="2015" name="Nature">
        <title>Complex archaea that bridge the gap between prokaryotes and eukaryotes.</title>
        <authorList>
            <person name="Spang A."/>
            <person name="Saw J.H."/>
            <person name="Jorgensen S.L."/>
            <person name="Zaremba-Niedzwiedzka K."/>
            <person name="Martijn J."/>
            <person name="Lind A.E."/>
            <person name="van Eijk R."/>
            <person name="Schleper C."/>
            <person name="Guy L."/>
            <person name="Ettema T.J."/>
        </authorList>
    </citation>
    <scope>NUCLEOTIDE SEQUENCE</scope>
</reference>
<organism evidence="1">
    <name type="scientific">marine sediment metagenome</name>
    <dbReference type="NCBI Taxonomy" id="412755"/>
    <lineage>
        <taxon>unclassified sequences</taxon>
        <taxon>metagenomes</taxon>
        <taxon>ecological metagenomes</taxon>
    </lineage>
</organism>
<comment type="caution">
    <text evidence="1">The sequence shown here is derived from an EMBL/GenBank/DDBJ whole genome shotgun (WGS) entry which is preliminary data.</text>
</comment>
<accession>A0A0F9A1D3</accession>
<evidence type="ECO:0000313" key="1">
    <source>
        <dbReference type="EMBL" id="KKK91880.1"/>
    </source>
</evidence>
<dbReference type="EMBL" id="LAZR01048458">
    <property type="protein sequence ID" value="KKK91880.1"/>
    <property type="molecule type" value="Genomic_DNA"/>
</dbReference>
<sequence>MFRTIAAAALLTLAAAGASHAESLCLAEVNGNEIVIDRDLLGDDAPKASLRERAFNWSASRIDAMRGTPPACESELLINFLGTQVATDEVDGYCLMPNEEQGFLLVPGERNFRGRCAKTTCDRVNVAKSTAVDITLKAAGLKETPPQPAETETDPLRGIVHSSGAAILKGGSAYIASSLGSATTGLATALSTPAILAAATVSVVAVGGAVYLCSE</sequence>
<protein>
    <submittedName>
        <fullName evidence="1">Uncharacterized protein</fullName>
    </submittedName>
</protein>
<name>A0A0F9A1D3_9ZZZZ</name>